<dbReference type="OMA" id="EMHTEXN"/>
<dbReference type="EMBL" id="ACPB03024363">
    <property type="status" value="NOT_ANNOTATED_CDS"/>
    <property type="molecule type" value="Genomic_DNA"/>
</dbReference>
<evidence type="ECO:0000256" key="1">
    <source>
        <dbReference type="ARBA" id="ARBA00004123"/>
    </source>
</evidence>
<name>T1I8B0_RHOPR</name>
<keyword evidence="4" id="KW-0539">Nucleus</keyword>
<evidence type="ECO:0000256" key="4">
    <source>
        <dbReference type="ARBA" id="ARBA00023242"/>
    </source>
</evidence>
<dbReference type="EnsemblMetazoa" id="RPRC012532-RA">
    <property type="protein sequence ID" value="RPRC012532-PA"/>
    <property type="gene ID" value="RPRC012532"/>
</dbReference>
<organism evidence="7 8">
    <name type="scientific">Rhodnius prolixus</name>
    <name type="common">Triatomid bug</name>
    <dbReference type="NCBI Taxonomy" id="13249"/>
    <lineage>
        <taxon>Eukaryota</taxon>
        <taxon>Metazoa</taxon>
        <taxon>Ecdysozoa</taxon>
        <taxon>Arthropoda</taxon>
        <taxon>Hexapoda</taxon>
        <taxon>Insecta</taxon>
        <taxon>Pterygota</taxon>
        <taxon>Neoptera</taxon>
        <taxon>Paraneoptera</taxon>
        <taxon>Hemiptera</taxon>
        <taxon>Heteroptera</taxon>
        <taxon>Panheteroptera</taxon>
        <taxon>Cimicomorpha</taxon>
        <taxon>Reduviidae</taxon>
        <taxon>Triatominae</taxon>
        <taxon>Rhodnius</taxon>
    </lineage>
</organism>
<evidence type="ECO:0000313" key="8">
    <source>
        <dbReference type="Proteomes" id="UP000015103"/>
    </source>
</evidence>
<dbReference type="PANTHER" id="PTHR32086">
    <property type="entry name" value="FANCONI ANEMIA GROUP D2 PROTEIN"/>
    <property type="match status" value="1"/>
</dbReference>
<feature type="compositionally biased region" description="Acidic residues" evidence="6">
    <location>
        <begin position="579"/>
        <end position="602"/>
    </location>
</feature>
<dbReference type="Proteomes" id="UP000015103">
    <property type="component" value="Unassembled WGS sequence"/>
</dbReference>
<comment type="similarity">
    <text evidence="5">Belongs to the Fanconi anemia protein FANCD2 family.</text>
</comment>
<evidence type="ECO:0000256" key="2">
    <source>
        <dbReference type="ARBA" id="ARBA00022499"/>
    </source>
</evidence>
<evidence type="ECO:0000256" key="3">
    <source>
        <dbReference type="ARBA" id="ARBA00022843"/>
    </source>
</evidence>
<protein>
    <submittedName>
        <fullName evidence="7">Uncharacterized protein</fullName>
    </submittedName>
</protein>
<dbReference type="EMBL" id="ACPB03024364">
    <property type="status" value="NOT_ANNOTATED_CDS"/>
    <property type="molecule type" value="Genomic_DNA"/>
</dbReference>
<reference evidence="7" key="1">
    <citation type="submission" date="2015-05" db="UniProtKB">
        <authorList>
            <consortium name="EnsemblMetazoa"/>
        </authorList>
    </citation>
    <scope>IDENTIFICATION</scope>
</reference>
<feature type="region of interest" description="Disordered" evidence="6">
    <location>
        <begin position="556"/>
        <end position="619"/>
    </location>
</feature>
<dbReference type="STRING" id="13249.T1I8B0"/>
<accession>T1I8B0</accession>
<dbReference type="GO" id="GO:0031573">
    <property type="term" value="P:mitotic intra-S DNA damage checkpoint signaling"/>
    <property type="evidence" value="ECO:0007669"/>
    <property type="project" value="TreeGrafter"/>
</dbReference>
<dbReference type="GO" id="GO:0070182">
    <property type="term" value="F:DNA polymerase binding"/>
    <property type="evidence" value="ECO:0007669"/>
    <property type="project" value="TreeGrafter"/>
</dbReference>
<dbReference type="GO" id="GO:0007129">
    <property type="term" value="P:homologous chromosome pairing at meiosis"/>
    <property type="evidence" value="ECO:0007669"/>
    <property type="project" value="TreeGrafter"/>
</dbReference>
<evidence type="ECO:0000256" key="6">
    <source>
        <dbReference type="SAM" id="MobiDB-lite"/>
    </source>
</evidence>
<keyword evidence="3" id="KW-0832">Ubl conjugation</keyword>
<keyword evidence="8" id="KW-1185">Reference proteome</keyword>
<dbReference type="GO" id="GO:0000793">
    <property type="term" value="C:condensed chromosome"/>
    <property type="evidence" value="ECO:0007669"/>
    <property type="project" value="TreeGrafter"/>
</dbReference>
<feature type="compositionally biased region" description="Polar residues" evidence="6">
    <location>
        <begin position="92"/>
        <end position="112"/>
    </location>
</feature>
<sequence length="619" mass="69520">MDCLFHTCNWLREIINSFVYLIKEGAPEKVMMRLRLLLHVQTLVASCFPLAIGYVPPKCVGVRKGLGQLKKKSSANGGVSQRRPRKKKKVHTNYSGSSKNDGNNSAPTQPEDSSTEDEDASVEILTDFSYFQQYLREFDFDVCLILTQSLIMKPDPPIDGKFSAELGPNELLLLLDDLNRKLIYRLKPKGILLKSRETEKVEFNNFLNVPVDLVVRNTAKLISHITNHLQKMVEYFYNLLQENDGVYDALGMFCSGTAEIKKCTSLIFSIFDSFFSWPDLKTDTYIKYLIKAAMKLGGESSNEAKSKSSITLNRALQSAINYLETISKCMVDLNSAVNLVNLINTLNSLQDDVEDKKVTDIGELCNQFLKRKWYDNKGVVLKGNQLNKSQACLLEIYLISGEDSLENVFTVITSINVSDLKEEFTFWDKIVDCLQHLVQIVKAQDAKVNLRQLLKGCFPIIKLFKSNGMSVCANMFKLDAVLVTQTIKKLQVVTRYIQSVCNYSKMTKDRSILQQLPGIRGTLESIVLLVKSMILQNKCTEAFFLGSMKNKDHHGDVIQSQDSLDTNSVGSNSPLVDDMLVDDGGNDGEQEEEEEDENDDGNVSDGTSVTDTTSISEAY</sequence>
<feature type="compositionally biased region" description="Basic residues" evidence="6">
    <location>
        <begin position="82"/>
        <end position="91"/>
    </location>
</feature>
<dbReference type="VEuPathDB" id="VectorBase:RPRC012532"/>
<dbReference type="GO" id="GO:0036297">
    <property type="term" value="P:interstrand cross-link repair"/>
    <property type="evidence" value="ECO:0007669"/>
    <property type="project" value="TreeGrafter"/>
</dbReference>
<evidence type="ECO:0000256" key="5">
    <source>
        <dbReference type="ARBA" id="ARBA00093456"/>
    </source>
</evidence>
<dbReference type="GO" id="GO:0005634">
    <property type="term" value="C:nucleus"/>
    <property type="evidence" value="ECO:0007669"/>
    <property type="project" value="UniProtKB-SubCell"/>
</dbReference>
<dbReference type="InParanoid" id="T1I8B0"/>
<dbReference type="InterPro" id="IPR029448">
    <property type="entry name" value="FANCD2"/>
</dbReference>
<proteinExistence type="inferred from homology"/>
<keyword evidence="2" id="KW-1017">Isopeptide bond</keyword>
<dbReference type="HOGENOM" id="CLU_441681_0_0_1"/>
<dbReference type="eggNOG" id="KOG4712">
    <property type="taxonomic scope" value="Eukaryota"/>
</dbReference>
<feature type="compositionally biased region" description="Low complexity" evidence="6">
    <location>
        <begin position="603"/>
        <end position="619"/>
    </location>
</feature>
<feature type="region of interest" description="Disordered" evidence="6">
    <location>
        <begin position="70"/>
        <end position="118"/>
    </location>
</feature>
<dbReference type="InterPro" id="IPR016024">
    <property type="entry name" value="ARM-type_fold"/>
</dbReference>
<dbReference type="AlphaFoldDB" id="T1I8B0"/>
<feature type="compositionally biased region" description="Polar residues" evidence="6">
    <location>
        <begin position="558"/>
        <end position="574"/>
    </location>
</feature>
<dbReference type="Pfam" id="PF14631">
    <property type="entry name" value="FancD2"/>
    <property type="match status" value="2"/>
</dbReference>
<evidence type="ECO:0000313" key="7">
    <source>
        <dbReference type="EnsemblMetazoa" id="RPRC012532-PA"/>
    </source>
</evidence>
<dbReference type="PANTHER" id="PTHR32086:SF0">
    <property type="entry name" value="FANCONI ANEMIA GROUP D2 PROTEIN"/>
    <property type="match status" value="1"/>
</dbReference>
<comment type="subcellular location">
    <subcellularLocation>
        <location evidence="1">Nucleus</location>
    </subcellularLocation>
</comment>
<dbReference type="GO" id="GO:1990918">
    <property type="term" value="P:double-strand break repair involved in meiotic recombination"/>
    <property type="evidence" value="ECO:0007669"/>
    <property type="project" value="TreeGrafter"/>
</dbReference>
<dbReference type="SUPFAM" id="SSF48371">
    <property type="entry name" value="ARM repeat"/>
    <property type="match status" value="1"/>
</dbReference>